<evidence type="ECO:0000313" key="1">
    <source>
        <dbReference type="EMBL" id="MCA9380750.1"/>
    </source>
</evidence>
<dbReference type="Proteomes" id="UP000775877">
    <property type="component" value="Unassembled WGS sequence"/>
</dbReference>
<dbReference type="EMBL" id="JAGQLJ010000010">
    <property type="protein sequence ID" value="MCA9380750.1"/>
    <property type="molecule type" value="Genomic_DNA"/>
</dbReference>
<gene>
    <name evidence="1" type="ORF">KC678_00605</name>
</gene>
<evidence type="ECO:0000313" key="2">
    <source>
        <dbReference type="Proteomes" id="UP000775877"/>
    </source>
</evidence>
<organism evidence="1 2">
    <name type="scientific">Candidatus Dojkabacteria bacterium</name>
    <dbReference type="NCBI Taxonomy" id="2099670"/>
    <lineage>
        <taxon>Bacteria</taxon>
        <taxon>Candidatus Dojkabacteria</taxon>
    </lineage>
</organism>
<name>A0A955L1J3_9BACT</name>
<dbReference type="AlphaFoldDB" id="A0A955L1J3"/>
<comment type="caution">
    <text evidence="1">The sequence shown here is derived from an EMBL/GenBank/DDBJ whole genome shotgun (WGS) entry which is preliminary data.</text>
</comment>
<reference evidence="1" key="2">
    <citation type="journal article" date="2021" name="Microbiome">
        <title>Successional dynamics and alternative stable states in a saline activated sludge microbial community over 9 years.</title>
        <authorList>
            <person name="Wang Y."/>
            <person name="Ye J."/>
            <person name="Ju F."/>
            <person name="Liu L."/>
            <person name="Boyd J.A."/>
            <person name="Deng Y."/>
            <person name="Parks D.H."/>
            <person name="Jiang X."/>
            <person name="Yin X."/>
            <person name="Woodcroft B.J."/>
            <person name="Tyson G.W."/>
            <person name="Hugenholtz P."/>
            <person name="Polz M.F."/>
            <person name="Zhang T."/>
        </authorList>
    </citation>
    <scope>NUCLEOTIDE SEQUENCE</scope>
    <source>
        <strain evidence="1">HKST-UBA13</strain>
    </source>
</reference>
<reference evidence="1" key="1">
    <citation type="submission" date="2020-04" db="EMBL/GenBank/DDBJ databases">
        <authorList>
            <person name="Zhang T."/>
        </authorList>
    </citation>
    <scope>NUCLEOTIDE SEQUENCE</scope>
    <source>
        <strain evidence="1">HKST-UBA13</strain>
    </source>
</reference>
<sequence length="120" mass="14215">MDSALETQTRPNIDIGIILGNYGEVSTIISNELRLRDERDELKCVLLPRLNDLSKYIETYIMYDLRERNEDIFYTDRLKHEANIIRKFTIIVNLFEKNSDINFEFRKTTNKGSAFYILSK</sequence>
<protein>
    <submittedName>
        <fullName evidence="1">Uncharacterized protein</fullName>
    </submittedName>
</protein>
<accession>A0A955L1J3</accession>
<proteinExistence type="predicted"/>